<dbReference type="EMBL" id="JYDL01000033">
    <property type="protein sequence ID" value="KRX22171.1"/>
    <property type="molecule type" value="Genomic_DNA"/>
</dbReference>
<comment type="caution">
    <text evidence="3">The sequence shown here is derived from an EMBL/GenBank/DDBJ whole genome shotgun (WGS) entry which is preliminary data.</text>
</comment>
<dbReference type="AlphaFoldDB" id="A0A0V0S5Z5"/>
<reference evidence="3 4" key="1">
    <citation type="submission" date="2015-01" db="EMBL/GenBank/DDBJ databases">
        <title>Evolution of Trichinella species and genotypes.</title>
        <authorList>
            <person name="Korhonen P.K."/>
            <person name="Edoardo P."/>
            <person name="Giuseppe L.R."/>
            <person name="Gasser R.B."/>
        </authorList>
    </citation>
    <scope>NUCLEOTIDE SEQUENCE [LARGE SCALE GENOMIC DNA]</scope>
    <source>
        <strain evidence="3">ISS37</strain>
    </source>
</reference>
<feature type="region of interest" description="Disordered" evidence="2">
    <location>
        <begin position="672"/>
        <end position="691"/>
    </location>
</feature>
<feature type="compositionally biased region" description="Polar residues" evidence="2">
    <location>
        <begin position="678"/>
        <end position="691"/>
    </location>
</feature>
<feature type="region of interest" description="Disordered" evidence="2">
    <location>
        <begin position="597"/>
        <end position="646"/>
    </location>
</feature>
<feature type="compositionally biased region" description="Basic residues" evidence="2">
    <location>
        <begin position="604"/>
        <end position="616"/>
    </location>
</feature>
<evidence type="ECO:0000256" key="2">
    <source>
        <dbReference type="SAM" id="MobiDB-lite"/>
    </source>
</evidence>
<dbReference type="STRING" id="6336.A0A0V0S5Z5"/>
<feature type="coiled-coil region" evidence="1">
    <location>
        <begin position="422"/>
        <end position="475"/>
    </location>
</feature>
<proteinExistence type="predicted"/>
<dbReference type="OrthoDB" id="5918962at2759"/>
<evidence type="ECO:0000313" key="4">
    <source>
        <dbReference type="Proteomes" id="UP000054630"/>
    </source>
</evidence>
<keyword evidence="4" id="KW-1185">Reference proteome</keyword>
<sequence length="793" mass="90596">MMIKSKFIEAEFATKEYRHYVMAVNFRVKMSVDQLDKVDFVLLTPNKPVKRRSQMVRTYSFNPALTSTFCFNHAKCADDFLTLAKQTDLEKLASTRQQQQQQQLLLQASNRSDLNFDHESNNKLSVTNVEDFLEDSVEESQCPHQQCPLESTSGSDNVFQEKDSLKHHYSCINNQTTYPWQAQWSPLEYNRNILQPGYCLYPNGFASYGTLLAPATAAVPVQPYPLQTFVPKKHTPFWSSATDDGHFLFVQPRKSAKSHNIISPASSDSTKNSVEMVSESTSCFVHPWDQCRCSASRPTVNEQRLQVQENKEPCHTCELLKLICKNRTTTSCDFCKHLQPVVESNSEPRPLVIGSPCKCRNPTCKHCHSIHNKKKSDSNNNNNNNNHNSASPDLSCSDQSQCSNCASILNLGQQSSATFLDKRQYEQELLEQIKAREEAKKRQKEKDLEEDARLNLAIERVLEKERAEVEAEKQQRFTRIPILDKEWTKSVPALKQNPKRIAQQEAQSTTATAKMKTTSKRATTTAAATTTTEHQGSDFLEWWEKQTPPERPPSTPSEPVPALRYIDDAVEQDTCENCPSRPCSPLDLMPDYNTSFDFGMQGKPKSKTPFWKRRAKNSAPADWSEDEKDDQKAESSYNMQDWDDGTVDDDKLDNVFLSSRVEPFEMELYSKKNDNKAETNTGGSCKTETSNTCSSFSNILQMIKLKINVKFIQSQENFQLPLKKPKMSAKKEMPEIAMSNKKDEQKLKDNHHHHQQQQQQQQQSESLWIHSPNQLPEMKDFSAQVDFPESDSD</sequence>
<feature type="compositionally biased region" description="Low complexity" evidence="2">
    <location>
        <begin position="503"/>
        <end position="532"/>
    </location>
</feature>
<feature type="compositionally biased region" description="Basic and acidic residues" evidence="2">
    <location>
        <begin position="729"/>
        <end position="748"/>
    </location>
</feature>
<evidence type="ECO:0000313" key="3">
    <source>
        <dbReference type="EMBL" id="KRX22171.1"/>
    </source>
</evidence>
<keyword evidence="1" id="KW-0175">Coiled coil</keyword>
<organism evidence="3 4">
    <name type="scientific">Trichinella nelsoni</name>
    <dbReference type="NCBI Taxonomy" id="6336"/>
    <lineage>
        <taxon>Eukaryota</taxon>
        <taxon>Metazoa</taxon>
        <taxon>Ecdysozoa</taxon>
        <taxon>Nematoda</taxon>
        <taxon>Enoplea</taxon>
        <taxon>Dorylaimia</taxon>
        <taxon>Trichinellida</taxon>
        <taxon>Trichinellidae</taxon>
        <taxon>Trichinella</taxon>
    </lineage>
</organism>
<feature type="region of interest" description="Disordered" evidence="2">
    <location>
        <begin position="722"/>
        <end position="793"/>
    </location>
</feature>
<gene>
    <name evidence="3" type="ORF">T07_2980</name>
</gene>
<feature type="region of interest" description="Disordered" evidence="2">
    <location>
        <begin position="372"/>
        <end position="393"/>
    </location>
</feature>
<evidence type="ECO:0000256" key="1">
    <source>
        <dbReference type="SAM" id="Coils"/>
    </source>
</evidence>
<dbReference type="Proteomes" id="UP000054630">
    <property type="component" value="Unassembled WGS sequence"/>
</dbReference>
<name>A0A0V0S5Z5_9BILA</name>
<protein>
    <submittedName>
        <fullName evidence="3">Uncharacterized protein</fullName>
    </submittedName>
</protein>
<accession>A0A0V0S5Z5</accession>
<feature type="region of interest" description="Disordered" evidence="2">
    <location>
        <begin position="497"/>
        <end position="538"/>
    </location>
</feature>
<feature type="compositionally biased region" description="Low complexity" evidence="2">
    <location>
        <begin position="378"/>
        <end position="389"/>
    </location>
</feature>